<evidence type="ECO:0000313" key="2">
    <source>
        <dbReference type="EMBL" id="EQD39851.1"/>
    </source>
</evidence>
<name>T0YW62_9ZZZZ</name>
<keyword evidence="1" id="KW-0472">Membrane</keyword>
<feature type="transmembrane region" description="Helical" evidence="1">
    <location>
        <begin position="77"/>
        <end position="95"/>
    </location>
</feature>
<feature type="transmembrane region" description="Helical" evidence="1">
    <location>
        <begin position="101"/>
        <end position="122"/>
    </location>
</feature>
<keyword evidence="1" id="KW-0812">Transmembrane</keyword>
<evidence type="ECO:0000256" key="1">
    <source>
        <dbReference type="SAM" id="Phobius"/>
    </source>
</evidence>
<reference evidence="2" key="1">
    <citation type="submission" date="2013-08" db="EMBL/GenBank/DDBJ databases">
        <authorList>
            <person name="Mendez C."/>
            <person name="Richter M."/>
            <person name="Ferrer M."/>
            <person name="Sanchez J."/>
        </authorList>
    </citation>
    <scope>NUCLEOTIDE SEQUENCE</scope>
</reference>
<dbReference type="AlphaFoldDB" id="T0YW62"/>
<dbReference type="InterPro" id="IPR009339">
    <property type="entry name" value="DUF998"/>
</dbReference>
<protein>
    <submittedName>
        <fullName evidence="2">Membrane protein containing DUF998</fullName>
    </submittedName>
</protein>
<accession>T0YW62</accession>
<proteinExistence type="predicted"/>
<sequence length="182" mass="19559">MKNEHAAGVLIFAGTFVFSISMMIAEALYSGYSIHSNVISDLGVGKTADIFNGTIIFLGITLILGGVALLLPDRRKIFPYLLVIAGIGAMIVGLFPETTGAPHTIGAFLVFLFSGIAALFGIKRFKSAFRYISPIVGIVVLVSIVLYAMSNYLRIGEGGMERMIVYPALLWAIGLSVYLMSE</sequence>
<comment type="caution">
    <text evidence="2">The sequence shown here is derived from an EMBL/GenBank/DDBJ whole genome shotgun (WGS) entry which is preliminary data.</text>
</comment>
<feature type="transmembrane region" description="Helical" evidence="1">
    <location>
        <begin position="50"/>
        <end position="70"/>
    </location>
</feature>
<feature type="transmembrane region" description="Helical" evidence="1">
    <location>
        <begin position="7"/>
        <end position="30"/>
    </location>
</feature>
<dbReference type="EMBL" id="AUZZ01007999">
    <property type="protein sequence ID" value="EQD39851.1"/>
    <property type="molecule type" value="Genomic_DNA"/>
</dbReference>
<feature type="transmembrane region" description="Helical" evidence="1">
    <location>
        <begin position="164"/>
        <end position="181"/>
    </location>
</feature>
<reference evidence="2" key="2">
    <citation type="journal article" date="2014" name="ISME J.">
        <title>Microbial stratification in low pH oxic and suboxic macroscopic growths along an acid mine drainage.</title>
        <authorList>
            <person name="Mendez-Garcia C."/>
            <person name="Mesa V."/>
            <person name="Sprenger R.R."/>
            <person name="Richter M."/>
            <person name="Diez M.S."/>
            <person name="Solano J."/>
            <person name="Bargiela R."/>
            <person name="Golyshina O.V."/>
            <person name="Manteca A."/>
            <person name="Ramos J.L."/>
            <person name="Gallego J.R."/>
            <person name="Llorente I."/>
            <person name="Martins Dos Santos V.A."/>
            <person name="Jensen O.N."/>
            <person name="Pelaez A.I."/>
            <person name="Sanchez J."/>
            <person name="Ferrer M."/>
        </authorList>
    </citation>
    <scope>NUCLEOTIDE SEQUENCE</scope>
</reference>
<gene>
    <name evidence="2" type="ORF">B2A_11089</name>
</gene>
<organism evidence="2">
    <name type="scientific">mine drainage metagenome</name>
    <dbReference type="NCBI Taxonomy" id="410659"/>
    <lineage>
        <taxon>unclassified sequences</taxon>
        <taxon>metagenomes</taxon>
        <taxon>ecological metagenomes</taxon>
    </lineage>
</organism>
<dbReference type="Pfam" id="PF06197">
    <property type="entry name" value="DUF998"/>
    <property type="match status" value="1"/>
</dbReference>
<feature type="transmembrane region" description="Helical" evidence="1">
    <location>
        <begin position="129"/>
        <end position="149"/>
    </location>
</feature>
<keyword evidence="1" id="KW-1133">Transmembrane helix</keyword>